<dbReference type="InterPro" id="IPR003660">
    <property type="entry name" value="HAMP_dom"/>
</dbReference>
<dbReference type="CDD" id="cd00082">
    <property type="entry name" value="HisKA"/>
    <property type="match status" value="1"/>
</dbReference>
<evidence type="ECO:0000259" key="12">
    <source>
        <dbReference type="PROSITE" id="PS50109"/>
    </source>
</evidence>
<dbReference type="SUPFAM" id="SSF47384">
    <property type="entry name" value="Homodimeric domain of signal transducing histidine kinase"/>
    <property type="match status" value="1"/>
</dbReference>
<dbReference type="InterPro" id="IPR036890">
    <property type="entry name" value="HATPase_C_sf"/>
</dbReference>
<dbReference type="EMBL" id="JAJNDB010000008">
    <property type="protein sequence ID" value="MCD2197361.1"/>
    <property type="molecule type" value="Genomic_DNA"/>
</dbReference>
<evidence type="ECO:0000256" key="11">
    <source>
        <dbReference type="SAM" id="Phobius"/>
    </source>
</evidence>
<keyword evidence="8 11" id="KW-1133">Transmembrane helix</keyword>
<dbReference type="CDD" id="cd06225">
    <property type="entry name" value="HAMP"/>
    <property type="match status" value="1"/>
</dbReference>
<dbReference type="InterPro" id="IPR004358">
    <property type="entry name" value="Sig_transdc_His_kin-like_C"/>
</dbReference>
<evidence type="ECO:0000259" key="13">
    <source>
        <dbReference type="PROSITE" id="PS50885"/>
    </source>
</evidence>
<evidence type="ECO:0000256" key="1">
    <source>
        <dbReference type="ARBA" id="ARBA00000085"/>
    </source>
</evidence>
<evidence type="ECO:0000256" key="6">
    <source>
        <dbReference type="ARBA" id="ARBA00022692"/>
    </source>
</evidence>
<keyword evidence="10 11" id="KW-0472">Membrane</keyword>
<dbReference type="Pfam" id="PF00512">
    <property type="entry name" value="HisKA"/>
    <property type="match status" value="1"/>
</dbReference>
<evidence type="ECO:0000256" key="4">
    <source>
        <dbReference type="ARBA" id="ARBA00022553"/>
    </source>
</evidence>
<reference evidence="14 15" key="1">
    <citation type="submission" date="2021-11" db="EMBL/GenBank/DDBJ databases">
        <title>Draft genome sequence of Actinomycetospora sp. SF1 isolated from the rhizosphere soil.</title>
        <authorList>
            <person name="Duangmal K."/>
            <person name="Chantavorakit T."/>
        </authorList>
    </citation>
    <scope>NUCLEOTIDE SEQUENCE [LARGE SCALE GENOMIC DNA]</scope>
    <source>
        <strain evidence="14 15">TBRC 5722</strain>
    </source>
</reference>
<accession>A0ABS8PGI4</accession>
<dbReference type="SMART" id="SM00304">
    <property type="entry name" value="HAMP"/>
    <property type="match status" value="1"/>
</dbReference>
<organism evidence="14 15">
    <name type="scientific">Actinomycetospora endophytica</name>
    <dbReference type="NCBI Taxonomy" id="2291215"/>
    <lineage>
        <taxon>Bacteria</taxon>
        <taxon>Bacillati</taxon>
        <taxon>Actinomycetota</taxon>
        <taxon>Actinomycetes</taxon>
        <taxon>Pseudonocardiales</taxon>
        <taxon>Pseudonocardiaceae</taxon>
        <taxon>Actinomycetospora</taxon>
    </lineage>
</organism>
<evidence type="ECO:0000256" key="5">
    <source>
        <dbReference type="ARBA" id="ARBA00022679"/>
    </source>
</evidence>
<evidence type="ECO:0000256" key="7">
    <source>
        <dbReference type="ARBA" id="ARBA00022777"/>
    </source>
</evidence>
<dbReference type="Pfam" id="PF02518">
    <property type="entry name" value="HATPase_c"/>
    <property type="match status" value="1"/>
</dbReference>
<dbReference type="InterPro" id="IPR050428">
    <property type="entry name" value="TCS_sensor_his_kinase"/>
</dbReference>
<dbReference type="PRINTS" id="PR00344">
    <property type="entry name" value="BCTRLSENSOR"/>
</dbReference>
<name>A0ABS8PGI4_9PSEU</name>
<dbReference type="Gene3D" id="3.30.565.10">
    <property type="entry name" value="Histidine kinase-like ATPase, C-terminal domain"/>
    <property type="match status" value="1"/>
</dbReference>
<evidence type="ECO:0000256" key="8">
    <source>
        <dbReference type="ARBA" id="ARBA00022989"/>
    </source>
</evidence>
<comment type="subcellular location">
    <subcellularLocation>
        <location evidence="2">Cell membrane</location>
    </subcellularLocation>
</comment>
<keyword evidence="9" id="KW-0902">Two-component regulatory system</keyword>
<dbReference type="InterPro" id="IPR036097">
    <property type="entry name" value="HisK_dim/P_sf"/>
</dbReference>
<feature type="domain" description="HAMP" evidence="13">
    <location>
        <begin position="158"/>
        <end position="211"/>
    </location>
</feature>
<dbReference type="Gene3D" id="6.10.340.10">
    <property type="match status" value="1"/>
</dbReference>
<keyword evidence="4" id="KW-0597">Phosphoprotein</keyword>
<dbReference type="SMART" id="SM00388">
    <property type="entry name" value="HisKA"/>
    <property type="match status" value="1"/>
</dbReference>
<dbReference type="SUPFAM" id="SSF158472">
    <property type="entry name" value="HAMP domain-like"/>
    <property type="match status" value="1"/>
</dbReference>
<comment type="caution">
    <text evidence="14">The sequence shown here is derived from an EMBL/GenBank/DDBJ whole genome shotgun (WGS) entry which is preliminary data.</text>
</comment>
<dbReference type="PROSITE" id="PS50885">
    <property type="entry name" value="HAMP"/>
    <property type="match status" value="1"/>
</dbReference>
<keyword evidence="15" id="KW-1185">Reference proteome</keyword>
<proteinExistence type="predicted"/>
<evidence type="ECO:0000256" key="3">
    <source>
        <dbReference type="ARBA" id="ARBA00012438"/>
    </source>
</evidence>
<dbReference type="RefSeq" id="WP_230739376.1">
    <property type="nucleotide sequence ID" value="NZ_JAJNDB010000008.1"/>
</dbReference>
<dbReference type="PANTHER" id="PTHR45436:SF5">
    <property type="entry name" value="SENSOR HISTIDINE KINASE TRCS"/>
    <property type="match status" value="1"/>
</dbReference>
<dbReference type="InterPro" id="IPR005467">
    <property type="entry name" value="His_kinase_dom"/>
</dbReference>
<dbReference type="Gene3D" id="1.10.287.130">
    <property type="match status" value="1"/>
</dbReference>
<dbReference type="CDD" id="cd00075">
    <property type="entry name" value="HATPase"/>
    <property type="match status" value="1"/>
</dbReference>
<dbReference type="EC" id="2.7.13.3" evidence="3"/>
<feature type="transmembrane region" description="Helical" evidence="11">
    <location>
        <begin position="20"/>
        <end position="40"/>
    </location>
</feature>
<dbReference type="PANTHER" id="PTHR45436">
    <property type="entry name" value="SENSOR HISTIDINE KINASE YKOH"/>
    <property type="match status" value="1"/>
</dbReference>
<keyword evidence="5" id="KW-0808">Transferase</keyword>
<protein>
    <recommendedName>
        <fullName evidence="3">histidine kinase</fullName>
        <ecNumber evidence="3">2.7.13.3</ecNumber>
    </recommendedName>
</protein>
<evidence type="ECO:0000256" key="2">
    <source>
        <dbReference type="ARBA" id="ARBA00004236"/>
    </source>
</evidence>
<sequence>MTPNRWGGASLRRRVTATSVAVVAVVVVVVVVVSDLIFAVQTRSEALTTLNGRALQAVQLGDQGLAPDQIVRRVEVGGGVAVVVRGPDGSVVASNRGDPGSSSARRSVTRRLTNGDTVTLTADPSLEGAAERRLLRVLLLVGGIAVVVAAGALLLTTRLALAPLDTLTSLARSIAGGRRGERLTPARRDTELGRAAAAFDEMLDALEGAEAQARTSEASTRRFVADAAHELRTPLAGIAATAEAGTAPELDPEARERLAMLLVRDARRAGRIVDDLLTLARYDAGLRPERLEVDLVELVRVETDRDAVLHPDDPSVLDACGAVPVSVDAELTGQALTNLITNARRHGDGRVTVTVGCSAGVATVAVRDEGPGVPDGERERVFDRMVRLDEARSGGARGGRGGGAGLGLAIAREAARVHGGDLVCTAPDDGGPGAVFVLTLPVA</sequence>
<dbReference type="InterPro" id="IPR003594">
    <property type="entry name" value="HATPase_dom"/>
</dbReference>
<feature type="transmembrane region" description="Helical" evidence="11">
    <location>
        <begin position="134"/>
        <end position="155"/>
    </location>
</feature>
<dbReference type="SMART" id="SM00387">
    <property type="entry name" value="HATPase_c"/>
    <property type="match status" value="1"/>
</dbReference>
<dbReference type="InterPro" id="IPR003661">
    <property type="entry name" value="HisK_dim/P_dom"/>
</dbReference>
<feature type="domain" description="Histidine kinase" evidence="12">
    <location>
        <begin position="226"/>
        <end position="443"/>
    </location>
</feature>
<evidence type="ECO:0000313" key="14">
    <source>
        <dbReference type="EMBL" id="MCD2197361.1"/>
    </source>
</evidence>
<gene>
    <name evidence="14" type="ORF">LQ327_28710</name>
</gene>
<dbReference type="PROSITE" id="PS50109">
    <property type="entry name" value="HIS_KIN"/>
    <property type="match status" value="1"/>
</dbReference>
<evidence type="ECO:0000256" key="9">
    <source>
        <dbReference type="ARBA" id="ARBA00023012"/>
    </source>
</evidence>
<comment type="catalytic activity">
    <reaction evidence="1">
        <text>ATP + protein L-histidine = ADP + protein N-phospho-L-histidine.</text>
        <dbReference type="EC" id="2.7.13.3"/>
    </reaction>
</comment>
<keyword evidence="7 14" id="KW-0418">Kinase</keyword>
<evidence type="ECO:0000256" key="10">
    <source>
        <dbReference type="ARBA" id="ARBA00023136"/>
    </source>
</evidence>
<dbReference type="Pfam" id="PF00672">
    <property type="entry name" value="HAMP"/>
    <property type="match status" value="1"/>
</dbReference>
<dbReference type="GO" id="GO:0016301">
    <property type="term" value="F:kinase activity"/>
    <property type="evidence" value="ECO:0007669"/>
    <property type="project" value="UniProtKB-KW"/>
</dbReference>
<dbReference type="Proteomes" id="UP001199469">
    <property type="component" value="Unassembled WGS sequence"/>
</dbReference>
<dbReference type="SUPFAM" id="SSF55874">
    <property type="entry name" value="ATPase domain of HSP90 chaperone/DNA topoisomerase II/histidine kinase"/>
    <property type="match status" value="1"/>
</dbReference>
<evidence type="ECO:0000313" key="15">
    <source>
        <dbReference type="Proteomes" id="UP001199469"/>
    </source>
</evidence>
<keyword evidence="6 11" id="KW-0812">Transmembrane</keyword>